<reference evidence="2" key="2">
    <citation type="submission" date="2025-09" db="UniProtKB">
        <authorList>
            <consortium name="Ensembl"/>
        </authorList>
    </citation>
    <scope>IDENTIFICATION</scope>
</reference>
<reference evidence="2" key="1">
    <citation type="submission" date="2025-08" db="UniProtKB">
        <authorList>
            <consortium name="Ensembl"/>
        </authorList>
    </citation>
    <scope>IDENTIFICATION</scope>
</reference>
<protein>
    <submittedName>
        <fullName evidence="2">Uncharacterized protein</fullName>
    </submittedName>
</protein>
<dbReference type="AlphaFoldDB" id="A0A8C3S4R0"/>
<dbReference type="Ensembl" id="ENSCSRT00000009010.1">
    <property type="protein sequence ID" value="ENSCSRP00000008710.1"/>
    <property type="gene ID" value="ENSCSRG00000006489.1"/>
</dbReference>
<sequence length="134" mass="14349">RQNAAEIPGGRRSCRRSAGVLGGISVAASPAAGGPEMPPPESCPSMPGEGLGRAECSGQPGLQLWGSQCKREQLLEQRIPETSRWTRAIPAGLHRLRETAQHLSWSQTLFGRADSLCGEIGRQVGEERDVPESH</sequence>
<dbReference type="Proteomes" id="UP000694403">
    <property type="component" value="Unplaced"/>
</dbReference>
<evidence type="ECO:0000313" key="2">
    <source>
        <dbReference type="Ensembl" id="ENSCSRP00000008710.1"/>
    </source>
</evidence>
<name>A0A8C3S4R0_CHESE</name>
<feature type="region of interest" description="Disordered" evidence="1">
    <location>
        <begin position="26"/>
        <end position="59"/>
    </location>
</feature>
<evidence type="ECO:0000313" key="3">
    <source>
        <dbReference type="Proteomes" id="UP000694403"/>
    </source>
</evidence>
<keyword evidence="3" id="KW-1185">Reference proteome</keyword>
<evidence type="ECO:0000256" key="1">
    <source>
        <dbReference type="SAM" id="MobiDB-lite"/>
    </source>
</evidence>
<organism evidence="2 3">
    <name type="scientific">Chelydra serpentina</name>
    <name type="common">Snapping turtle</name>
    <name type="synonym">Testudo serpentina</name>
    <dbReference type="NCBI Taxonomy" id="8475"/>
    <lineage>
        <taxon>Eukaryota</taxon>
        <taxon>Metazoa</taxon>
        <taxon>Chordata</taxon>
        <taxon>Craniata</taxon>
        <taxon>Vertebrata</taxon>
        <taxon>Euteleostomi</taxon>
        <taxon>Archelosauria</taxon>
        <taxon>Testudinata</taxon>
        <taxon>Testudines</taxon>
        <taxon>Cryptodira</taxon>
        <taxon>Durocryptodira</taxon>
        <taxon>Americhelydia</taxon>
        <taxon>Chelydroidea</taxon>
        <taxon>Chelydridae</taxon>
        <taxon>Chelydra</taxon>
    </lineage>
</organism>
<proteinExistence type="predicted"/>
<accession>A0A8C3S4R0</accession>